<reference evidence="1" key="2">
    <citation type="submission" date="2019-01" db="UniProtKB">
        <authorList>
            <consortium name="EnsemblPlants"/>
        </authorList>
    </citation>
    <scope>IDENTIFICATION</scope>
    <source>
        <strain evidence="1">cv. Heinz 1706</strain>
    </source>
</reference>
<protein>
    <submittedName>
        <fullName evidence="1">Uncharacterized protein</fullName>
    </submittedName>
</protein>
<evidence type="ECO:0000313" key="1">
    <source>
        <dbReference type="EnsemblPlants" id="Solyc12g077690.1.1.1"/>
    </source>
</evidence>
<dbReference type="Gramene" id="Solyc12g077690.1.1">
    <property type="protein sequence ID" value="Solyc12g077690.1.1.1"/>
    <property type="gene ID" value="Solyc12g077690.1"/>
</dbReference>
<dbReference type="Proteomes" id="UP000004994">
    <property type="component" value="Chromosome 12"/>
</dbReference>
<reference evidence="1" key="1">
    <citation type="journal article" date="2012" name="Nature">
        <title>The tomato genome sequence provides insights into fleshy fruit evolution.</title>
        <authorList>
            <consortium name="Tomato Genome Consortium"/>
        </authorList>
    </citation>
    <scope>NUCLEOTIDE SEQUENCE [LARGE SCALE GENOMIC DNA]</scope>
    <source>
        <strain evidence="1">cv. Heinz 1706</strain>
    </source>
</reference>
<dbReference type="InParanoid" id="A0A3Q7JC90"/>
<keyword evidence="2" id="KW-1185">Reference proteome</keyword>
<dbReference type="EnsemblPlants" id="Solyc12g077690.1.1">
    <property type="protein sequence ID" value="Solyc12g077690.1.1.1"/>
    <property type="gene ID" value="Solyc12g077690.1"/>
</dbReference>
<dbReference type="AlphaFoldDB" id="A0A3Q7JC90"/>
<organism evidence="1">
    <name type="scientific">Solanum lycopersicum</name>
    <name type="common">Tomato</name>
    <name type="synonym">Lycopersicon esculentum</name>
    <dbReference type="NCBI Taxonomy" id="4081"/>
    <lineage>
        <taxon>Eukaryota</taxon>
        <taxon>Viridiplantae</taxon>
        <taxon>Streptophyta</taxon>
        <taxon>Embryophyta</taxon>
        <taxon>Tracheophyta</taxon>
        <taxon>Spermatophyta</taxon>
        <taxon>Magnoliopsida</taxon>
        <taxon>eudicotyledons</taxon>
        <taxon>Gunneridae</taxon>
        <taxon>Pentapetalae</taxon>
        <taxon>asterids</taxon>
        <taxon>lamiids</taxon>
        <taxon>Solanales</taxon>
        <taxon>Solanaceae</taxon>
        <taxon>Solanoideae</taxon>
        <taxon>Solaneae</taxon>
        <taxon>Solanum</taxon>
        <taxon>Solanum subgen. Lycopersicon</taxon>
    </lineage>
</organism>
<evidence type="ECO:0000313" key="2">
    <source>
        <dbReference type="Proteomes" id="UP000004994"/>
    </source>
</evidence>
<accession>A0A3Q7JC90</accession>
<proteinExistence type="predicted"/>
<sequence length="57" mass="6664">MTSIFPLHDHICYCFKCVFIQCSSHFLCESKLIVKTRISTKHILQSTPKIYNSFVLL</sequence>
<name>A0A3Q7JC90_SOLLC</name>
<dbReference type="PaxDb" id="4081-Solyc12g077690.1.1"/>